<evidence type="ECO:0000313" key="1">
    <source>
        <dbReference type="EMBL" id="MEE3717089.1"/>
    </source>
</evidence>
<name>A0AAW9PZS4_9CYAN</name>
<dbReference type="RefSeq" id="WP_330483517.1">
    <property type="nucleotide sequence ID" value="NZ_JAZBJZ010000032.1"/>
</dbReference>
<comment type="caution">
    <text evidence="1">The sequence shown here is derived from an EMBL/GenBank/DDBJ whole genome shotgun (WGS) entry which is preliminary data.</text>
</comment>
<keyword evidence="2" id="KW-1185">Reference proteome</keyword>
<gene>
    <name evidence="1" type="ORF">V2H45_10060</name>
</gene>
<protein>
    <submittedName>
        <fullName evidence="1">Element excision factor XisI family protein</fullName>
    </submittedName>
</protein>
<dbReference type="SUPFAM" id="SSF143847">
    <property type="entry name" value="XisI-like"/>
    <property type="match status" value="1"/>
</dbReference>
<dbReference type="InterPro" id="IPR014968">
    <property type="entry name" value="XisI"/>
</dbReference>
<dbReference type="Proteomes" id="UP001333818">
    <property type="component" value="Unassembled WGS sequence"/>
</dbReference>
<dbReference type="AlphaFoldDB" id="A0AAW9PZS4"/>
<sequence length="58" mass="6726">MSIKNGKVLIEYDGIENGITQKLVQKGIPEQDFVLAFLPEFQTVCLKYRDFQESMDTR</sequence>
<reference evidence="1" key="1">
    <citation type="submission" date="2024-01" db="EMBL/GenBank/DDBJ databases">
        <title>Bank of Algae and Cyanobacteria of the Azores (BACA) strain genomes.</title>
        <authorList>
            <person name="Luz R."/>
            <person name="Cordeiro R."/>
            <person name="Fonseca A."/>
            <person name="Goncalves V."/>
        </authorList>
    </citation>
    <scope>NUCLEOTIDE SEQUENCE</scope>
    <source>
        <strain evidence="1">BACA0141</strain>
    </source>
</reference>
<evidence type="ECO:0000313" key="2">
    <source>
        <dbReference type="Proteomes" id="UP001333818"/>
    </source>
</evidence>
<dbReference type="Gene3D" id="3.30.310.110">
    <property type="entry name" value="XisI-like"/>
    <property type="match status" value="1"/>
</dbReference>
<dbReference type="InterPro" id="IPR035943">
    <property type="entry name" value="XisI-like_sf"/>
</dbReference>
<accession>A0AAW9PZS4</accession>
<organism evidence="1 2">
    <name type="scientific">Tumidithrix elongata BACA0141</name>
    <dbReference type="NCBI Taxonomy" id="2716417"/>
    <lineage>
        <taxon>Bacteria</taxon>
        <taxon>Bacillati</taxon>
        <taxon>Cyanobacteriota</taxon>
        <taxon>Cyanophyceae</taxon>
        <taxon>Pseudanabaenales</taxon>
        <taxon>Pseudanabaenaceae</taxon>
        <taxon>Tumidithrix</taxon>
        <taxon>Tumidithrix elongata</taxon>
    </lineage>
</organism>
<dbReference type="EMBL" id="JAZBJZ010000032">
    <property type="protein sequence ID" value="MEE3717089.1"/>
    <property type="molecule type" value="Genomic_DNA"/>
</dbReference>
<proteinExistence type="predicted"/>
<dbReference type="Pfam" id="PF08869">
    <property type="entry name" value="XisI"/>
    <property type="match status" value="1"/>
</dbReference>